<feature type="non-terminal residue" evidence="1">
    <location>
        <position position="114"/>
    </location>
</feature>
<evidence type="ECO:0000313" key="1">
    <source>
        <dbReference type="EMBL" id="KAF0877261.1"/>
    </source>
</evidence>
<reference evidence="1 2" key="1">
    <citation type="submission" date="2019-11" db="EMBL/GenBank/DDBJ databases">
        <authorList>
            <person name="Yang C."/>
            <person name="Li F."/>
        </authorList>
    </citation>
    <scope>NUCLEOTIDE SEQUENCE [LARGE SCALE GENOMIC DNA]</scope>
    <source>
        <strain evidence="1">KB4526</strain>
        <tissue evidence="1">Muscle</tissue>
    </source>
</reference>
<accession>A0A6G1ANP4</accession>
<protein>
    <submittedName>
        <fullName evidence="1">LORF2 protein</fullName>
    </submittedName>
</protein>
<dbReference type="EMBL" id="VOAJ01004433">
    <property type="protein sequence ID" value="KAF0877261.1"/>
    <property type="molecule type" value="Genomic_DNA"/>
</dbReference>
<proteinExistence type="predicted"/>
<dbReference type="Proteomes" id="UP000475037">
    <property type="component" value="Unassembled WGS sequence"/>
</dbReference>
<name>A0A6G1ANP4_CROCR</name>
<gene>
    <name evidence="1" type="ORF">FOF47_R05858</name>
</gene>
<dbReference type="AlphaFoldDB" id="A0A6G1ANP4"/>
<organism evidence="1 2">
    <name type="scientific">Crocuta crocuta</name>
    <name type="common">Spotted hyena</name>
    <dbReference type="NCBI Taxonomy" id="9678"/>
    <lineage>
        <taxon>Eukaryota</taxon>
        <taxon>Metazoa</taxon>
        <taxon>Chordata</taxon>
        <taxon>Craniata</taxon>
        <taxon>Vertebrata</taxon>
        <taxon>Euteleostomi</taxon>
        <taxon>Mammalia</taxon>
        <taxon>Eutheria</taxon>
        <taxon>Laurasiatheria</taxon>
        <taxon>Carnivora</taxon>
        <taxon>Feliformia</taxon>
        <taxon>Hyaenidae</taxon>
        <taxon>Crocuta</taxon>
    </lineage>
</organism>
<keyword evidence="2" id="KW-1185">Reference proteome</keyword>
<feature type="non-terminal residue" evidence="1">
    <location>
        <position position="1"/>
    </location>
</feature>
<comment type="caution">
    <text evidence="1">The sequence shown here is derived from an EMBL/GenBank/DDBJ whole genome shotgun (WGS) entry which is preliminary data.</text>
</comment>
<sequence length="114" mass="13293">KMAWRFLRKLKIELSYDSAIVLLGIYPKNTKALIQRDICFSMFIAALCTIANVWKQPKGPSVAEWVKKMYMPKNITHTEKKDKMLPFPITWIKLENISQSEKDNYHMISLRCGG</sequence>
<evidence type="ECO:0000313" key="2">
    <source>
        <dbReference type="Proteomes" id="UP000475037"/>
    </source>
</evidence>